<dbReference type="Pfam" id="PF10502">
    <property type="entry name" value="Peptidase_S26"/>
    <property type="match status" value="1"/>
</dbReference>
<dbReference type="PANTHER" id="PTHR43390:SF1">
    <property type="entry name" value="CHLOROPLAST PROCESSING PEPTIDASE"/>
    <property type="match status" value="1"/>
</dbReference>
<keyword evidence="6" id="KW-0645">Protease</keyword>
<dbReference type="GO" id="GO:0006465">
    <property type="term" value="P:signal peptide processing"/>
    <property type="evidence" value="ECO:0007669"/>
    <property type="project" value="InterPro"/>
</dbReference>
<dbReference type="InterPro" id="IPR019758">
    <property type="entry name" value="Pept_S26A_signal_pept_1_CS"/>
</dbReference>
<evidence type="ECO:0000256" key="1">
    <source>
        <dbReference type="ARBA" id="ARBA00000677"/>
    </source>
</evidence>
<feature type="active site" evidence="5">
    <location>
        <position position="82"/>
    </location>
</feature>
<dbReference type="Proteomes" id="UP000176834">
    <property type="component" value="Unassembled WGS sequence"/>
</dbReference>
<protein>
    <recommendedName>
        <fullName evidence="3 6">Signal peptidase I</fullName>
        <ecNumber evidence="3 6">3.4.21.89</ecNumber>
    </recommendedName>
</protein>
<accession>A0A1F8F205</accession>
<name>A0A1F8F205_9BACT</name>
<reference evidence="8 9" key="1">
    <citation type="journal article" date="2016" name="Nat. Commun.">
        <title>Thousands of microbial genomes shed light on interconnected biogeochemical processes in an aquifer system.</title>
        <authorList>
            <person name="Anantharaman K."/>
            <person name="Brown C.T."/>
            <person name="Hug L.A."/>
            <person name="Sharon I."/>
            <person name="Castelle C.J."/>
            <person name="Probst A.J."/>
            <person name="Thomas B.C."/>
            <person name="Singh A."/>
            <person name="Wilkins M.J."/>
            <person name="Karaoz U."/>
            <person name="Brodie E.L."/>
            <person name="Williams K.H."/>
            <person name="Hubbard S.S."/>
            <person name="Banfield J.F."/>
        </authorList>
    </citation>
    <scope>NUCLEOTIDE SEQUENCE [LARGE SCALE GENOMIC DNA]</scope>
</reference>
<comment type="caution">
    <text evidence="8">The sequence shown here is derived from an EMBL/GenBank/DDBJ whole genome shotgun (WGS) entry which is preliminary data.</text>
</comment>
<feature type="active site" evidence="5">
    <location>
        <position position="39"/>
    </location>
</feature>
<dbReference type="CDD" id="cd06530">
    <property type="entry name" value="S26_SPase_I"/>
    <property type="match status" value="1"/>
</dbReference>
<evidence type="ECO:0000313" key="8">
    <source>
        <dbReference type="EMBL" id="OGN07174.1"/>
    </source>
</evidence>
<dbReference type="InterPro" id="IPR036286">
    <property type="entry name" value="LexA/Signal_pep-like_sf"/>
</dbReference>
<dbReference type="InterPro" id="IPR019757">
    <property type="entry name" value="Pept_S26A_signal_pept_1_Lys-AS"/>
</dbReference>
<dbReference type="Gene3D" id="2.10.109.10">
    <property type="entry name" value="Umud Fragment, subunit A"/>
    <property type="match status" value="1"/>
</dbReference>
<feature type="domain" description="Peptidase S26" evidence="7">
    <location>
        <begin position="9"/>
        <end position="169"/>
    </location>
</feature>
<keyword evidence="6" id="KW-1133">Transmembrane helix</keyword>
<dbReference type="AlphaFoldDB" id="A0A1F8F205"/>
<dbReference type="GO" id="GO:0004252">
    <property type="term" value="F:serine-type endopeptidase activity"/>
    <property type="evidence" value="ECO:0007669"/>
    <property type="project" value="InterPro"/>
</dbReference>
<dbReference type="InterPro" id="IPR019533">
    <property type="entry name" value="Peptidase_S26"/>
</dbReference>
<dbReference type="EMBL" id="MGJN01000009">
    <property type="protein sequence ID" value="OGN07174.1"/>
    <property type="molecule type" value="Genomic_DNA"/>
</dbReference>
<dbReference type="InterPro" id="IPR000223">
    <property type="entry name" value="Pept_S26A_signal_pept_1"/>
</dbReference>
<keyword evidence="4 6" id="KW-0378">Hydrolase</keyword>
<dbReference type="EC" id="3.4.21.89" evidence="3 6"/>
<evidence type="ECO:0000313" key="9">
    <source>
        <dbReference type="Proteomes" id="UP000176834"/>
    </source>
</evidence>
<organism evidence="8 9">
    <name type="scientific">Candidatus Yanofskybacteria bacterium RIFCSPHIGHO2_02_FULL_38_22b</name>
    <dbReference type="NCBI Taxonomy" id="1802673"/>
    <lineage>
        <taxon>Bacteria</taxon>
        <taxon>Candidatus Yanofskyibacteriota</taxon>
    </lineage>
</organism>
<dbReference type="SUPFAM" id="SSF51306">
    <property type="entry name" value="LexA/Signal peptidase"/>
    <property type="match status" value="1"/>
</dbReference>
<sequence length="182" mass="21214">MSETWAYVWETIRIIIVSLAIIIPIRYYLVQPFFVKGASMEDNFHDGDYLLIDEISYRFNEPSRGDVIVFRYPENPSQYFIKRIIGLPGETVEVKNNRVTIYNSEFTGGFVLDESYLSSDQITVGDFSEVLDDDEYFVLGDNRRQSSDSRRWGPLEKGFITGKAFLRLWPFTRITKVSAIEY</sequence>
<feature type="transmembrane region" description="Helical" evidence="6">
    <location>
        <begin position="12"/>
        <end position="30"/>
    </location>
</feature>
<dbReference type="PROSITE" id="PS00760">
    <property type="entry name" value="SPASE_I_2"/>
    <property type="match status" value="1"/>
</dbReference>
<evidence type="ECO:0000256" key="3">
    <source>
        <dbReference type="ARBA" id="ARBA00013208"/>
    </source>
</evidence>
<dbReference type="NCBIfam" id="TIGR02227">
    <property type="entry name" value="sigpep_I_bact"/>
    <property type="match status" value="1"/>
</dbReference>
<evidence type="ECO:0000256" key="6">
    <source>
        <dbReference type="RuleBase" id="RU362042"/>
    </source>
</evidence>
<evidence type="ECO:0000256" key="4">
    <source>
        <dbReference type="ARBA" id="ARBA00022801"/>
    </source>
</evidence>
<comment type="similarity">
    <text evidence="2 6">Belongs to the peptidase S26 family.</text>
</comment>
<dbReference type="PRINTS" id="PR00727">
    <property type="entry name" value="LEADERPTASE"/>
</dbReference>
<evidence type="ECO:0000256" key="5">
    <source>
        <dbReference type="PIRSR" id="PIRSR600223-1"/>
    </source>
</evidence>
<dbReference type="PROSITE" id="PS00761">
    <property type="entry name" value="SPASE_I_3"/>
    <property type="match status" value="1"/>
</dbReference>
<evidence type="ECO:0000259" key="7">
    <source>
        <dbReference type="Pfam" id="PF10502"/>
    </source>
</evidence>
<dbReference type="GO" id="GO:0009003">
    <property type="term" value="F:signal peptidase activity"/>
    <property type="evidence" value="ECO:0007669"/>
    <property type="project" value="UniProtKB-EC"/>
</dbReference>
<proteinExistence type="inferred from homology"/>
<keyword evidence="6" id="KW-0472">Membrane</keyword>
<gene>
    <name evidence="8" type="ORF">A3B86_01920</name>
</gene>
<dbReference type="PANTHER" id="PTHR43390">
    <property type="entry name" value="SIGNAL PEPTIDASE I"/>
    <property type="match status" value="1"/>
</dbReference>
<keyword evidence="6" id="KW-0812">Transmembrane</keyword>
<dbReference type="GO" id="GO:0016020">
    <property type="term" value="C:membrane"/>
    <property type="evidence" value="ECO:0007669"/>
    <property type="project" value="UniProtKB-SubCell"/>
</dbReference>
<comment type="catalytic activity">
    <reaction evidence="1 6">
        <text>Cleavage of hydrophobic, N-terminal signal or leader sequences from secreted and periplasmic proteins.</text>
        <dbReference type="EC" id="3.4.21.89"/>
    </reaction>
</comment>
<evidence type="ECO:0000256" key="2">
    <source>
        <dbReference type="ARBA" id="ARBA00009370"/>
    </source>
</evidence>
<comment type="subcellular location">
    <subcellularLocation>
        <location evidence="6">Membrane</location>
        <topology evidence="6">Single-pass type II membrane protein</topology>
    </subcellularLocation>
</comment>